<feature type="domain" description="GH26" evidence="11">
    <location>
        <begin position="202"/>
        <end position="498"/>
    </location>
</feature>
<feature type="region of interest" description="Disordered" evidence="7">
    <location>
        <begin position="1"/>
        <end position="31"/>
    </location>
</feature>
<dbReference type="InterPro" id="IPR005084">
    <property type="entry name" value="CBM6"/>
</dbReference>
<dbReference type="PROSITE" id="PS50206">
    <property type="entry name" value="RHODANESE_3"/>
    <property type="match status" value="1"/>
</dbReference>
<keyword evidence="13" id="KW-1185">Reference proteome</keyword>
<dbReference type="InterPro" id="IPR012291">
    <property type="entry name" value="CBM2_carb-bd_dom_sf"/>
</dbReference>
<protein>
    <submittedName>
        <fullName evidence="12">Beta-mannanase</fullName>
    </submittedName>
</protein>
<dbReference type="InterPro" id="IPR022790">
    <property type="entry name" value="GH26_dom"/>
</dbReference>
<feature type="domain" description="CBM6" evidence="10">
    <location>
        <begin position="63"/>
        <end position="181"/>
    </location>
</feature>
<feature type="domain" description="CBM2" evidence="9">
    <location>
        <begin position="502"/>
        <end position="607"/>
    </location>
</feature>
<feature type="active site" description="Nucleophile" evidence="6">
    <location>
        <position position="446"/>
    </location>
</feature>
<dbReference type="GO" id="GO:0006080">
    <property type="term" value="P:substituted mannan metabolic process"/>
    <property type="evidence" value="ECO:0007669"/>
    <property type="project" value="InterPro"/>
</dbReference>
<keyword evidence="4 6" id="KW-0326">Glycosidase</keyword>
<keyword evidence="3 6" id="KW-0378">Hydrolase</keyword>
<evidence type="ECO:0000313" key="13">
    <source>
        <dbReference type="Proteomes" id="UP000473014"/>
    </source>
</evidence>
<dbReference type="Pfam" id="PF16990">
    <property type="entry name" value="CBM_35"/>
    <property type="match status" value="1"/>
</dbReference>
<dbReference type="Proteomes" id="UP000473014">
    <property type="component" value="Unassembled WGS sequence"/>
</dbReference>
<dbReference type="PROSITE" id="PS51764">
    <property type="entry name" value="GH26"/>
    <property type="match status" value="1"/>
</dbReference>
<dbReference type="InterPro" id="IPR001919">
    <property type="entry name" value="CBD2"/>
</dbReference>
<comment type="similarity">
    <text evidence="1 6">Belongs to the glycosyl hydrolase 26 family.</text>
</comment>
<dbReference type="CDD" id="cd04086">
    <property type="entry name" value="CBM35_mannanase-like"/>
    <property type="match status" value="1"/>
</dbReference>
<evidence type="ECO:0000256" key="4">
    <source>
        <dbReference type="ARBA" id="ARBA00023295"/>
    </source>
</evidence>
<evidence type="ECO:0000256" key="6">
    <source>
        <dbReference type="PROSITE-ProRule" id="PRU01100"/>
    </source>
</evidence>
<proteinExistence type="inferred from homology"/>
<dbReference type="GO" id="GO:0000272">
    <property type="term" value="P:polysaccharide catabolic process"/>
    <property type="evidence" value="ECO:0007669"/>
    <property type="project" value="UniProtKB-KW"/>
</dbReference>
<dbReference type="SUPFAM" id="SSF49785">
    <property type="entry name" value="Galactose-binding domain-like"/>
    <property type="match status" value="1"/>
</dbReference>
<dbReference type="OrthoDB" id="9816550at2"/>
<evidence type="ECO:0000259" key="9">
    <source>
        <dbReference type="PROSITE" id="PS51173"/>
    </source>
</evidence>
<dbReference type="EMBL" id="WIXO01000001">
    <property type="protein sequence ID" value="MTE22372.1"/>
    <property type="molecule type" value="Genomic_DNA"/>
</dbReference>
<evidence type="ECO:0000259" key="11">
    <source>
        <dbReference type="PROSITE" id="PS51764"/>
    </source>
</evidence>
<sequence length="607" mass="66324">MRIPSLPRLRADRRPSPAFRPPSPGRGRRGTRQSAVALVACLLAAVSPVTAHAEPEVPAGDLVFYEAEEGELRGVTVGSAATGFSGTGYVEGFDAADDQVTITIPDSPGGLFDLTVRYRAPYGSKVTSVLLNGEGAGDVPLTESNVFTTADAGRVLLDPGENTVTLRNNWGWYEIDAIGVSPTPPRGPHRVGGVPVNPRATPEARSLLRYLADNYGEYTLSGQQDMGSVAWVEDTVGRAPAIAGLDMMDYSPSRVERGTSSREVENALAWHERGGVNAFVWHWNAPTGLIDEPGGKEWWRGFYTEATTFDVAAALADPASEEYRLLLRDIDAIAARLARLRDANVPVIWRPLHEAEGGWFWWGAKGPEPAKELYRLMYDRMVDHHGLHNLLWVWNSLDPAWYPGDDVVDIVSADTYPPAGDHSPQSGAYERLVELVDDTKPVALSENGPIPDPDLMRAYQVDWSYFTTWSGDFVSDGVTNSRDHLNHVYHHRDVVTLDELGDFTRHGGCTAVWEVIGDWDDGRLVRVTVTNDGDEPLSGWRVGANRAAGAQLDDHWNARLETTGTGWSAESLGWNADLRPGQETSFYLNWSTAEPSALSPSPSCQAG</sequence>
<comment type="caution">
    <text evidence="12">The sequence shown here is derived from an EMBL/GenBank/DDBJ whole genome shotgun (WGS) entry which is preliminary data.</text>
</comment>
<evidence type="ECO:0000256" key="2">
    <source>
        <dbReference type="ARBA" id="ARBA00022729"/>
    </source>
</evidence>
<dbReference type="SUPFAM" id="SSF51445">
    <property type="entry name" value="(Trans)glycosidases"/>
    <property type="match status" value="1"/>
</dbReference>
<dbReference type="Gene3D" id="3.20.20.80">
    <property type="entry name" value="Glycosidases"/>
    <property type="match status" value="1"/>
</dbReference>
<name>A0A6G2BKF0_9ACTN</name>
<dbReference type="InterPro" id="IPR017853">
    <property type="entry name" value="GH"/>
</dbReference>
<accession>A0A6G2BKF0</accession>
<dbReference type="PANTHER" id="PTHR40079">
    <property type="entry name" value="MANNAN ENDO-1,4-BETA-MANNOSIDASE E-RELATED"/>
    <property type="match status" value="1"/>
</dbReference>
<gene>
    <name evidence="12" type="ORF">F0L17_25370</name>
</gene>
<evidence type="ECO:0000256" key="5">
    <source>
        <dbReference type="ARBA" id="ARBA00023326"/>
    </source>
</evidence>
<dbReference type="Gene3D" id="2.60.120.260">
    <property type="entry name" value="Galactose-binding domain-like"/>
    <property type="match status" value="1"/>
</dbReference>
<feature type="active site" description="Proton donor" evidence="6">
    <location>
        <position position="354"/>
    </location>
</feature>
<dbReference type="InterPro" id="IPR001763">
    <property type="entry name" value="Rhodanese-like_dom"/>
</dbReference>
<keyword evidence="5" id="KW-0119">Carbohydrate metabolism</keyword>
<feature type="domain" description="Rhodanese" evidence="8">
    <location>
        <begin position="356"/>
        <end position="371"/>
    </location>
</feature>
<dbReference type="GO" id="GO:0030247">
    <property type="term" value="F:polysaccharide binding"/>
    <property type="evidence" value="ECO:0007669"/>
    <property type="project" value="UniProtKB-UniRule"/>
</dbReference>
<evidence type="ECO:0000259" key="8">
    <source>
        <dbReference type="PROSITE" id="PS50206"/>
    </source>
</evidence>
<dbReference type="PANTHER" id="PTHR40079:SF4">
    <property type="entry name" value="GH26 DOMAIN-CONTAINING PROTEIN-RELATED"/>
    <property type="match status" value="1"/>
</dbReference>
<dbReference type="InterPro" id="IPR008979">
    <property type="entry name" value="Galactose-bd-like_sf"/>
</dbReference>
<reference evidence="12 13" key="1">
    <citation type="submission" date="2019-11" db="EMBL/GenBank/DDBJ databases">
        <authorList>
            <person name="Yuan L."/>
        </authorList>
    </citation>
    <scope>NUCLEOTIDE SEQUENCE [LARGE SCALE GENOMIC DNA]</scope>
    <source>
        <strain evidence="12 13">TRM43335</strain>
    </source>
</reference>
<dbReference type="InterPro" id="IPR000805">
    <property type="entry name" value="Glyco_hydro_26"/>
</dbReference>
<dbReference type="GO" id="GO:0016985">
    <property type="term" value="F:mannan endo-1,4-beta-mannosidase activity"/>
    <property type="evidence" value="ECO:0007669"/>
    <property type="project" value="InterPro"/>
</dbReference>
<dbReference type="PROSITE" id="PS51173">
    <property type="entry name" value="CBM2"/>
    <property type="match status" value="1"/>
</dbReference>
<evidence type="ECO:0000256" key="3">
    <source>
        <dbReference type="ARBA" id="ARBA00022801"/>
    </source>
</evidence>
<dbReference type="AlphaFoldDB" id="A0A6G2BKF0"/>
<dbReference type="SUPFAM" id="SSF49384">
    <property type="entry name" value="Carbohydrate-binding domain"/>
    <property type="match status" value="1"/>
</dbReference>
<evidence type="ECO:0000256" key="1">
    <source>
        <dbReference type="ARBA" id="ARBA00007754"/>
    </source>
</evidence>
<evidence type="ECO:0000256" key="7">
    <source>
        <dbReference type="SAM" id="MobiDB-lite"/>
    </source>
</evidence>
<evidence type="ECO:0000259" key="10">
    <source>
        <dbReference type="PROSITE" id="PS51175"/>
    </source>
</evidence>
<dbReference type="Pfam" id="PF02156">
    <property type="entry name" value="Glyco_hydro_26"/>
    <property type="match status" value="1"/>
</dbReference>
<dbReference type="PROSITE" id="PS51175">
    <property type="entry name" value="CBM6"/>
    <property type="match status" value="1"/>
</dbReference>
<evidence type="ECO:0000313" key="12">
    <source>
        <dbReference type="EMBL" id="MTE22372.1"/>
    </source>
</evidence>
<keyword evidence="2" id="KW-0732">Signal</keyword>
<dbReference type="Pfam" id="PF00553">
    <property type="entry name" value="CBM_2"/>
    <property type="match status" value="1"/>
</dbReference>
<organism evidence="12 13">
    <name type="scientific">Streptomyces taklimakanensis</name>
    <dbReference type="NCBI Taxonomy" id="2569853"/>
    <lineage>
        <taxon>Bacteria</taxon>
        <taxon>Bacillati</taxon>
        <taxon>Actinomycetota</taxon>
        <taxon>Actinomycetes</taxon>
        <taxon>Kitasatosporales</taxon>
        <taxon>Streptomycetaceae</taxon>
        <taxon>Streptomyces</taxon>
    </lineage>
</organism>
<dbReference type="SMART" id="SM00637">
    <property type="entry name" value="CBD_II"/>
    <property type="match status" value="1"/>
</dbReference>
<dbReference type="PRINTS" id="PR00739">
    <property type="entry name" value="GLHYDRLASE26"/>
</dbReference>
<keyword evidence="5" id="KW-0624">Polysaccharide degradation</keyword>
<dbReference type="InterPro" id="IPR008965">
    <property type="entry name" value="CBM2/CBM3_carb-bd_dom_sf"/>
</dbReference>
<dbReference type="Gene3D" id="2.60.40.290">
    <property type="match status" value="1"/>
</dbReference>